<proteinExistence type="inferred from homology"/>
<evidence type="ECO:0000256" key="8">
    <source>
        <dbReference type="SAM" id="Phobius"/>
    </source>
</evidence>
<evidence type="ECO:0000313" key="12">
    <source>
        <dbReference type="Proteomes" id="UP000236729"/>
    </source>
</evidence>
<keyword evidence="4" id="KW-1003">Cell membrane</keyword>
<dbReference type="Proteomes" id="UP000199690">
    <property type="component" value="Unassembled WGS sequence"/>
</dbReference>
<evidence type="ECO:0000313" key="9">
    <source>
        <dbReference type="EMBL" id="SEG42349.1"/>
    </source>
</evidence>
<evidence type="ECO:0000256" key="2">
    <source>
        <dbReference type="ARBA" id="ARBA00007935"/>
    </source>
</evidence>
<feature type="transmembrane region" description="Helical" evidence="8">
    <location>
        <begin position="141"/>
        <end position="161"/>
    </location>
</feature>
<dbReference type="Proteomes" id="UP000236729">
    <property type="component" value="Unassembled WGS sequence"/>
</dbReference>
<dbReference type="InterPro" id="IPR000522">
    <property type="entry name" value="ABC_transptr_permease_BtuC"/>
</dbReference>
<accession>A0A1I1YIF4</accession>
<keyword evidence="7 8" id="KW-0472">Membrane</keyword>
<dbReference type="GO" id="GO:0005886">
    <property type="term" value="C:plasma membrane"/>
    <property type="evidence" value="ECO:0007669"/>
    <property type="project" value="UniProtKB-SubCell"/>
</dbReference>
<comment type="subcellular location">
    <subcellularLocation>
        <location evidence="1">Cell membrane</location>
        <topology evidence="1">Multi-pass membrane protein</topology>
    </subcellularLocation>
</comment>
<dbReference type="SMR" id="A0A1H6A0V4"/>
<keyword evidence="11" id="KW-1185">Reference proteome</keyword>
<dbReference type="Gene3D" id="1.10.3470.10">
    <property type="entry name" value="ABC transporter involved in vitamin B12 uptake, BtuC"/>
    <property type="match status" value="1"/>
</dbReference>
<dbReference type="Pfam" id="PF01032">
    <property type="entry name" value="FecCD"/>
    <property type="match status" value="1"/>
</dbReference>
<dbReference type="SUPFAM" id="SSF81345">
    <property type="entry name" value="ABC transporter involved in vitamin B12 uptake, BtuC"/>
    <property type="match status" value="1"/>
</dbReference>
<dbReference type="InterPro" id="IPR037294">
    <property type="entry name" value="ABC_BtuC-like"/>
</dbReference>
<protein>
    <submittedName>
        <fullName evidence="9">Iron complex transport system permease protein</fullName>
    </submittedName>
</protein>
<dbReference type="AlphaFoldDB" id="A0A1H6A0V4"/>
<feature type="transmembrane region" description="Helical" evidence="8">
    <location>
        <begin position="116"/>
        <end position="134"/>
    </location>
</feature>
<evidence type="ECO:0000256" key="5">
    <source>
        <dbReference type="ARBA" id="ARBA00022692"/>
    </source>
</evidence>
<name>A0A1H6A0V4_9PSEU</name>
<dbReference type="RefSeq" id="WP_177247693.1">
    <property type="nucleotide sequence ID" value="NZ_FNVB01000003.1"/>
</dbReference>
<evidence type="ECO:0000256" key="6">
    <source>
        <dbReference type="ARBA" id="ARBA00022989"/>
    </source>
</evidence>
<keyword evidence="6 8" id="KW-1133">Transmembrane helix</keyword>
<evidence type="ECO:0000313" key="11">
    <source>
        <dbReference type="Proteomes" id="UP000199690"/>
    </source>
</evidence>
<feature type="transmembrane region" description="Helical" evidence="8">
    <location>
        <begin position="60"/>
        <end position="78"/>
    </location>
</feature>
<feature type="transmembrane region" description="Helical" evidence="8">
    <location>
        <begin position="90"/>
        <end position="110"/>
    </location>
</feature>
<keyword evidence="5 8" id="KW-0812">Transmembrane</keyword>
<dbReference type="PANTHER" id="PTHR30472:SF37">
    <property type="entry name" value="FE(3+) DICITRATE TRANSPORT SYSTEM PERMEASE PROTEIN FECD-RELATED"/>
    <property type="match status" value="1"/>
</dbReference>
<evidence type="ECO:0000256" key="4">
    <source>
        <dbReference type="ARBA" id="ARBA00022475"/>
    </source>
</evidence>
<accession>A0A1H6A0V4</accession>
<evidence type="ECO:0000256" key="1">
    <source>
        <dbReference type="ARBA" id="ARBA00004651"/>
    </source>
</evidence>
<comment type="similarity">
    <text evidence="2">Belongs to the binding-protein-dependent transport system permease family. FecCD subfamily.</text>
</comment>
<organism evidence="9 12">
    <name type="scientific">Saccharopolyspora kobensis</name>
    <dbReference type="NCBI Taxonomy" id="146035"/>
    <lineage>
        <taxon>Bacteria</taxon>
        <taxon>Bacillati</taxon>
        <taxon>Actinomycetota</taxon>
        <taxon>Actinomycetes</taxon>
        <taxon>Pseudonocardiales</taxon>
        <taxon>Pseudonocardiaceae</taxon>
        <taxon>Saccharopolyspora</taxon>
    </lineage>
</organism>
<keyword evidence="3" id="KW-0813">Transport</keyword>
<feature type="transmembrane region" description="Helical" evidence="8">
    <location>
        <begin position="275"/>
        <end position="297"/>
    </location>
</feature>
<evidence type="ECO:0000256" key="3">
    <source>
        <dbReference type="ARBA" id="ARBA00022448"/>
    </source>
</evidence>
<dbReference type="GO" id="GO:0033214">
    <property type="term" value="P:siderophore-iron import into cell"/>
    <property type="evidence" value="ECO:0007669"/>
    <property type="project" value="TreeGrafter"/>
</dbReference>
<reference evidence="9" key="1">
    <citation type="submission" date="2016-10" db="EMBL/GenBank/DDBJ databases">
        <authorList>
            <person name="de Groot N.N."/>
        </authorList>
    </citation>
    <scope>NUCLEOTIDE SEQUENCE [LARGE SCALE GENOMIC DNA]</scope>
    <source>
        <strain evidence="9">ATCC 20501</strain>
    </source>
</reference>
<evidence type="ECO:0000313" key="10">
    <source>
        <dbReference type="EMBL" id="SFE17770.1"/>
    </source>
</evidence>
<feature type="transmembrane region" description="Helical" evidence="8">
    <location>
        <begin position="303"/>
        <end position="322"/>
    </location>
</feature>
<gene>
    <name evidence="9" type="ORF">SAMN02982929_02097</name>
    <name evidence="10" type="ORF">SAMN05216506_109158</name>
</gene>
<evidence type="ECO:0000256" key="7">
    <source>
        <dbReference type="ARBA" id="ARBA00023136"/>
    </source>
</evidence>
<dbReference type="GO" id="GO:0022857">
    <property type="term" value="F:transmembrane transporter activity"/>
    <property type="evidence" value="ECO:0007669"/>
    <property type="project" value="InterPro"/>
</dbReference>
<dbReference type="EMBL" id="FNVB01000003">
    <property type="protein sequence ID" value="SEG42349.1"/>
    <property type="molecule type" value="Genomic_DNA"/>
</dbReference>
<dbReference type="PANTHER" id="PTHR30472">
    <property type="entry name" value="FERRIC ENTEROBACTIN TRANSPORT SYSTEM PERMEASE PROTEIN"/>
    <property type="match status" value="1"/>
</dbReference>
<dbReference type="EMBL" id="FOME01000009">
    <property type="protein sequence ID" value="SFE17770.1"/>
    <property type="molecule type" value="Genomic_DNA"/>
</dbReference>
<feature type="transmembrane region" description="Helical" evidence="8">
    <location>
        <begin position="196"/>
        <end position="215"/>
    </location>
</feature>
<reference evidence="11 12" key="2">
    <citation type="submission" date="2016-10" db="EMBL/GenBank/DDBJ databases">
        <authorList>
            <person name="Varghese N."/>
            <person name="Submissions S."/>
        </authorList>
    </citation>
    <scope>NUCLEOTIDE SEQUENCE [LARGE SCALE GENOMIC DNA]</scope>
    <source>
        <strain evidence="12">ATCC 20501</strain>
        <strain evidence="10 11">CGMCC 4.3529</strain>
    </source>
</reference>
<sequence>MSALFRRGDRLLAGALAVVLVAASLMLGEPFVGVNRLPHALTADGGVEHAVVVLLRAPRVVLAVFAGALLGVAGLLLQESLRNPLAVPEMLGVSSGAAAAVAGCVAWGVSVPGAPLVPALAGSAIGGAVTMLAVRGVRDRAAVLLIGAAVSAGLHAVMLTALSLSDSRDQGVLVRYLLGSLTGTTWETVATMAPGLLIGLPLAALMIPALGVLRLGDDTAAALGASPARARAATLAVGCLLTAVVVGPCGPVSWVGFLAPQLGRWLRPRGTHRSWLLWSAALGALLVVAADLLARAVLHPVELPVGGLTAVVAICAGVLLLLRRKASVVAR</sequence>